<dbReference type="FunFam" id="3.40.50.200:FF:000022">
    <property type="entry name" value="Extracellular protease"/>
    <property type="match status" value="1"/>
</dbReference>
<evidence type="ECO:0000313" key="13">
    <source>
        <dbReference type="EMBL" id="ELR64354.1"/>
    </source>
</evidence>
<dbReference type="Proteomes" id="UP000011134">
    <property type="component" value="Unassembled WGS sequence"/>
</dbReference>
<organism evidence="13 14">
    <name type="scientific">Photobacterium marinum</name>
    <dbReference type="NCBI Taxonomy" id="1056511"/>
    <lineage>
        <taxon>Bacteria</taxon>
        <taxon>Pseudomonadati</taxon>
        <taxon>Pseudomonadota</taxon>
        <taxon>Gammaproteobacteria</taxon>
        <taxon>Vibrionales</taxon>
        <taxon>Vibrionaceae</taxon>
        <taxon>Photobacterium</taxon>
    </lineage>
</organism>
<evidence type="ECO:0000256" key="6">
    <source>
        <dbReference type="ARBA" id="ARBA00022801"/>
    </source>
</evidence>
<dbReference type="PATRIC" id="fig|1056511.3.peg.3703"/>
<reference evidence="13 14" key="1">
    <citation type="submission" date="2012-12" db="EMBL/GenBank/DDBJ databases">
        <title>Genome Assembly of Photobacterium sp. AK15.</title>
        <authorList>
            <person name="Khatri I."/>
            <person name="Vaidya B."/>
            <person name="Srinivas T.N.R."/>
            <person name="Subramanian S."/>
            <person name="Pinnaka A."/>
        </authorList>
    </citation>
    <scope>NUCLEOTIDE SEQUENCE [LARGE SCALE GENOMIC DNA]</scope>
    <source>
        <strain evidence="13 14">AK15</strain>
    </source>
</reference>
<sequence length="522" mass="55885">MRTIPTATALAVLIASCPALAQNNELITDQIIVKYRSHSPVMLTESATDNSVAHLQQITDSEVLYVRPSSNNTHVLRVPDQQNLDTVIEQLRQDPNIEYAEPDRIMWPTAIPDDPGYSLQWHYSSAVSGINMPKAWDITTGSPDVVVAVIDTGVRFDHPDLMNNLLPGYDFIKNAAGARDGDGRDADATDEGDWLVAGQCGRNYPPRDRNSSWHGTHVAGTIAAEGNNGQGVTGVSWNTRILPVRVLGACGGYTSDITDGMRWAAGLSVPGAPANSYPAQVLNLSLGGQGACGYTYQQTVNEVRAAGATVVVAAGNDNLNVRDFNPGNCQGVISVAANNKEGNRAFYSNFGDMIDITAPGGGRSEGILSTYNTGKRQAEKNSYNYSMGTSMATPHVAGVAALMYSLDASLTPDQVEQYIKETARPFPAGSTCNTAICGTGIIDTLAVLERVKGIQPTPKPNPQPGTVDCSNMTLWSPNNVYQAGDQIQLNGVAYEAKWWSQNQSPADNSSDWGVWTELGQCK</sequence>
<dbReference type="SUPFAM" id="SSF51055">
    <property type="entry name" value="Carbohydrate binding domain"/>
    <property type="match status" value="1"/>
</dbReference>
<dbReference type="PROSITE" id="PS00137">
    <property type="entry name" value="SUBTILASE_HIS"/>
    <property type="match status" value="1"/>
</dbReference>
<keyword evidence="14" id="KW-1185">Reference proteome</keyword>
<accession>L8J9Y9</accession>
<feature type="chain" id="PRO_5003992885" evidence="11">
    <location>
        <begin position="22"/>
        <end position="522"/>
    </location>
</feature>
<evidence type="ECO:0000256" key="8">
    <source>
        <dbReference type="ARBA" id="ARBA00023145"/>
    </source>
</evidence>
<dbReference type="Gene3D" id="2.10.10.20">
    <property type="entry name" value="Carbohydrate-binding module superfamily 5/12"/>
    <property type="match status" value="1"/>
</dbReference>
<keyword evidence="4 9" id="KW-0645">Protease</keyword>
<protein>
    <submittedName>
        <fullName evidence="13">Serine metalloprotease</fullName>
    </submittedName>
</protein>
<dbReference type="PROSITE" id="PS00138">
    <property type="entry name" value="SUBTILASE_SER"/>
    <property type="match status" value="1"/>
</dbReference>
<dbReference type="PANTHER" id="PTHR43806:SF11">
    <property type="entry name" value="CEREVISIN-RELATED"/>
    <property type="match status" value="1"/>
</dbReference>
<dbReference type="CDD" id="cd12215">
    <property type="entry name" value="ChiC_BD"/>
    <property type="match status" value="1"/>
</dbReference>
<evidence type="ECO:0000259" key="12">
    <source>
        <dbReference type="SMART" id="SM00495"/>
    </source>
</evidence>
<dbReference type="InterPro" id="IPR023828">
    <property type="entry name" value="Peptidase_S8_Ser-AS"/>
</dbReference>
<dbReference type="CDD" id="cd07496">
    <property type="entry name" value="Peptidases_S8_13"/>
    <property type="match status" value="1"/>
</dbReference>
<dbReference type="InterPro" id="IPR036573">
    <property type="entry name" value="CBM_sf_5/12"/>
</dbReference>
<feature type="active site" description="Charge relay system" evidence="9">
    <location>
        <position position="151"/>
    </location>
</feature>
<dbReference type="PRINTS" id="PR00723">
    <property type="entry name" value="SUBTILISIN"/>
</dbReference>
<keyword evidence="5 11" id="KW-0732">Signal</keyword>
<dbReference type="InterPro" id="IPR003610">
    <property type="entry name" value="CBM5/12"/>
</dbReference>
<comment type="subcellular location">
    <subcellularLocation>
        <location evidence="1">Secreted</location>
    </subcellularLocation>
</comment>
<dbReference type="PANTHER" id="PTHR43806">
    <property type="entry name" value="PEPTIDASE S8"/>
    <property type="match status" value="1"/>
</dbReference>
<dbReference type="Gene3D" id="3.40.50.200">
    <property type="entry name" value="Peptidase S8/S53 domain"/>
    <property type="match status" value="1"/>
</dbReference>
<dbReference type="OrthoDB" id="9790784at2"/>
<keyword evidence="8" id="KW-0865">Zymogen</keyword>
<evidence type="ECO:0000256" key="2">
    <source>
        <dbReference type="ARBA" id="ARBA00011073"/>
    </source>
</evidence>
<dbReference type="EMBL" id="AMZO01000029">
    <property type="protein sequence ID" value="ELR64354.1"/>
    <property type="molecule type" value="Genomic_DNA"/>
</dbReference>
<comment type="similarity">
    <text evidence="2 9 10">Belongs to the peptidase S8 family.</text>
</comment>
<dbReference type="Pfam" id="PF02839">
    <property type="entry name" value="CBM_5_12"/>
    <property type="match status" value="1"/>
</dbReference>
<evidence type="ECO:0000256" key="10">
    <source>
        <dbReference type="RuleBase" id="RU003355"/>
    </source>
</evidence>
<dbReference type="GO" id="GO:0030246">
    <property type="term" value="F:carbohydrate binding"/>
    <property type="evidence" value="ECO:0007669"/>
    <property type="project" value="InterPro"/>
</dbReference>
<evidence type="ECO:0000256" key="4">
    <source>
        <dbReference type="ARBA" id="ARBA00022670"/>
    </source>
</evidence>
<dbReference type="Pfam" id="PF00082">
    <property type="entry name" value="Peptidase_S8"/>
    <property type="match status" value="1"/>
</dbReference>
<dbReference type="InterPro" id="IPR036852">
    <property type="entry name" value="Peptidase_S8/S53_dom_sf"/>
</dbReference>
<dbReference type="SUPFAM" id="SSF52743">
    <property type="entry name" value="Subtilisin-like"/>
    <property type="match status" value="1"/>
</dbReference>
<evidence type="ECO:0000256" key="7">
    <source>
        <dbReference type="ARBA" id="ARBA00022825"/>
    </source>
</evidence>
<keyword evidence="3" id="KW-0964">Secreted</keyword>
<dbReference type="InterPro" id="IPR000209">
    <property type="entry name" value="Peptidase_S8/S53_dom"/>
</dbReference>
<keyword evidence="7 9" id="KW-0720">Serine protease</keyword>
<keyword evidence="6 9" id="KW-0378">Hydrolase</keyword>
<dbReference type="Pfam" id="PF22148">
    <property type="entry name" value="Fervidolysin_NPro-like"/>
    <property type="match status" value="1"/>
</dbReference>
<feature type="active site" description="Charge relay system" evidence="9">
    <location>
        <position position="214"/>
    </location>
</feature>
<feature type="domain" description="Chitin-binding type-3" evidence="12">
    <location>
        <begin position="472"/>
        <end position="518"/>
    </location>
</feature>
<comment type="caution">
    <text evidence="13">The sequence shown here is derived from an EMBL/GenBank/DDBJ whole genome shotgun (WGS) entry which is preliminary data.</text>
</comment>
<dbReference type="InterPro" id="IPR022398">
    <property type="entry name" value="Peptidase_S8_His-AS"/>
</dbReference>
<dbReference type="GO" id="GO:0008237">
    <property type="term" value="F:metallopeptidase activity"/>
    <property type="evidence" value="ECO:0007669"/>
    <property type="project" value="UniProtKB-KW"/>
</dbReference>
<dbReference type="InterPro" id="IPR015500">
    <property type="entry name" value="Peptidase_S8_subtilisin-rel"/>
</dbReference>
<feature type="signal peptide" evidence="11">
    <location>
        <begin position="1"/>
        <end position="21"/>
    </location>
</feature>
<evidence type="ECO:0000256" key="9">
    <source>
        <dbReference type="PROSITE-ProRule" id="PRU01240"/>
    </source>
</evidence>
<dbReference type="RefSeq" id="WP_007468411.1">
    <property type="nucleotide sequence ID" value="NZ_AMZO01000029.1"/>
</dbReference>
<evidence type="ECO:0000313" key="14">
    <source>
        <dbReference type="Proteomes" id="UP000011134"/>
    </source>
</evidence>
<dbReference type="InterPro" id="IPR050131">
    <property type="entry name" value="Peptidase_S8_subtilisin-like"/>
</dbReference>
<feature type="active site" description="Charge relay system" evidence="9">
    <location>
        <position position="390"/>
    </location>
</feature>
<dbReference type="GO" id="GO:0004252">
    <property type="term" value="F:serine-type endopeptidase activity"/>
    <property type="evidence" value="ECO:0007669"/>
    <property type="project" value="UniProtKB-UniRule"/>
</dbReference>
<proteinExistence type="inferred from homology"/>
<evidence type="ECO:0000256" key="1">
    <source>
        <dbReference type="ARBA" id="ARBA00004613"/>
    </source>
</evidence>
<dbReference type="InterPro" id="IPR023827">
    <property type="entry name" value="Peptidase_S8_Asp-AS"/>
</dbReference>
<dbReference type="MEROPS" id="S08.067"/>
<name>L8J9Y9_9GAMM</name>
<dbReference type="PROSITE" id="PS51257">
    <property type="entry name" value="PROKAR_LIPOPROTEIN"/>
    <property type="match status" value="1"/>
</dbReference>
<evidence type="ECO:0000256" key="3">
    <source>
        <dbReference type="ARBA" id="ARBA00022525"/>
    </source>
</evidence>
<dbReference type="SMART" id="SM00495">
    <property type="entry name" value="ChtBD3"/>
    <property type="match status" value="1"/>
</dbReference>
<evidence type="ECO:0000256" key="11">
    <source>
        <dbReference type="SAM" id="SignalP"/>
    </source>
</evidence>
<dbReference type="AlphaFoldDB" id="L8J9Y9"/>
<keyword evidence="13" id="KW-0482">Metalloprotease</keyword>
<evidence type="ECO:0000256" key="5">
    <source>
        <dbReference type="ARBA" id="ARBA00022729"/>
    </source>
</evidence>
<dbReference type="PROSITE" id="PS00136">
    <property type="entry name" value="SUBTILASE_ASP"/>
    <property type="match status" value="1"/>
</dbReference>
<dbReference type="InterPro" id="IPR034176">
    <property type="entry name" value="Peptidases_S8_13"/>
</dbReference>
<dbReference type="GO" id="GO:0005576">
    <property type="term" value="C:extracellular region"/>
    <property type="evidence" value="ECO:0007669"/>
    <property type="project" value="UniProtKB-SubCell"/>
</dbReference>
<gene>
    <name evidence="13" type="ORF">C942_02627</name>
</gene>
<dbReference type="PROSITE" id="PS51892">
    <property type="entry name" value="SUBTILASE"/>
    <property type="match status" value="1"/>
</dbReference>
<dbReference type="GO" id="GO:0005975">
    <property type="term" value="P:carbohydrate metabolic process"/>
    <property type="evidence" value="ECO:0007669"/>
    <property type="project" value="InterPro"/>
</dbReference>
<dbReference type="InterPro" id="IPR054399">
    <property type="entry name" value="Fervidolysin-like_N_prodom"/>
</dbReference>
<dbReference type="GO" id="GO:0004553">
    <property type="term" value="F:hydrolase activity, hydrolyzing O-glycosyl compounds"/>
    <property type="evidence" value="ECO:0007669"/>
    <property type="project" value="InterPro"/>
</dbReference>
<dbReference type="GO" id="GO:0006508">
    <property type="term" value="P:proteolysis"/>
    <property type="evidence" value="ECO:0007669"/>
    <property type="project" value="UniProtKB-KW"/>
</dbReference>